<dbReference type="GO" id="GO:0003924">
    <property type="term" value="F:GTPase activity"/>
    <property type="evidence" value="ECO:0007669"/>
    <property type="project" value="InterPro"/>
</dbReference>
<evidence type="ECO:0000256" key="1">
    <source>
        <dbReference type="ARBA" id="ARBA00004496"/>
    </source>
</evidence>
<keyword evidence="7" id="KW-0342">GTP-binding</keyword>
<dbReference type="InterPro" id="IPR004161">
    <property type="entry name" value="EFTu-like_2"/>
</dbReference>
<evidence type="ECO:0000259" key="8">
    <source>
        <dbReference type="Pfam" id="PF00009"/>
    </source>
</evidence>
<evidence type="ECO:0008006" key="13">
    <source>
        <dbReference type="Google" id="ProtNLM"/>
    </source>
</evidence>
<evidence type="ECO:0000313" key="11">
    <source>
        <dbReference type="EMBL" id="CAF1097686.1"/>
    </source>
</evidence>
<dbReference type="Pfam" id="PF00009">
    <property type="entry name" value="GTP_EFTU"/>
    <property type="match status" value="1"/>
</dbReference>
<dbReference type="Gene3D" id="2.40.30.10">
    <property type="entry name" value="Translation factors"/>
    <property type="match status" value="2"/>
</dbReference>
<dbReference type="SUPFAM" id="SSF50465">
    <property type="entry name" value="EF-Tu/eEF-1alpha/eIF2-gamma C-terminal domain"/>
    <property type="match status" value="1"/>
</dbReference>
<evidence type="ECO:0000256" key="2">
    <source>
        <dbReference type="ARBA" id="ARBA00007249"/>
    </source>
</evidence>
<dbReference type="GO" id="GO:0005737">
    <property type="term" value="C:cytoplasm"/>
    <property type="evidence" value="ECO:0007669"/>
    <property type="project" value="UniProtKB-SubCell"/>
</dbReference>
<dbReference type="AlphaFoldDB" id="A0A814NYQ8"/>
<reference evidence="11" key="1">
    <citation type="submission" date="2021-02" db="EMBL/GenBank/DDBJ databases">
        <authorList>
            <person name="Nowell W R."/>
        </authorList>
    </citation>
    <scope>NUCLEOTIDE SEQUENCE</scope>
</reference>
<dbReference type="InterPro" id="IPR050100">
    <property type="entry name" value="TRAFAC_GTPase_members"/>
</dbReference>
<keyword evidence="6" id="KW-0648">Protein biosynthesis</keyword>
<dbReference type="FunFam" id="2.40.30.10:FF:000005">
    <property type="entry name" value="Elongation factor 1-alpha"/>
    <property type="match status" value="1"/>
</dbReference>
<keyword evidence="5" id="KW-0251">Elongation factor</keyword>
<evidence type="ECO:0000256" key="7">
    <source>
        <dbReference type="ARBA" id="ARBA00023134"/>
    </source>
</evidence>
<dbReference type="FunFam" id="2.40.30.10:FF:000003">
    <property type="entry name" value="Elongation factor 1-alpha"/>
    <property type="match status" value="1"/>
</dbReference>
<name>A0A814NYQ8_9BILA</name>
<keyword evidence="4" id="KW-0547">Nucleotide-binding</keyword>
<dbReference type="InterPro" id="IPR027417">
    <property type="entry name" value="P-loop_NTPase"/>
</dbReference>
<sequence>MIKNIVRADCVVLMVSACIDEFENSISENGQTRQQILFAYMLGAKQMIIAVNKMDADTVSYSENRFNQIQIELSTYLKQIGYPFENVVFIPISAWNGDNLVTVSNKMEWFTGWIIERQEGNVICKTLMEAIDTIVVQRQQFIDKPLRLPLQNVYKVRGIGTVAMGRVETGVLKRNMIVSFPPLNLTATVRSIEMCYETLTEAFPDTIVAFNIKNINAKELRHGLVCSDMQNDPARETTTFIAQIFMLNHASQIEQGDHLIVHCHTARFACLLIELIDKIDHQISEIIQVYPQSIKSGDLATVKMIPLEPVCVEKFDDYPSLGYFIVRDKNKIMAIGIINDVEKV</sequence>
<evidence type="ECO:0000256" key="3">
    <source>
        <dbReference type="ARBA" id="ARBA00022490"/>
    </source>
</evidence>
<dbReference type="CDD" id="cd03693">
    <property type="entry name" value="EF1_alpha_II"/>
    <property type="match status" value="1"/>
</dbReference>
<feature type="domain" description="Translation elongation factor EFTu-like" evidence="9">
    <location>
        <begin position="160"/>
        <end position="225"/>
    </location>
</feature>
<evidence type="ECO:0000313" key="12">
    <source>
        <dbReference type="Proteomes" id="UP000663864"/>
    </source>
</evidence>
<dbReference type="Proteomes" id="UP000663864">
    <property type="component" value="Unassembled WGS sequence"/>
</dbReference>
<dbReference type="InterPro" id="IPR054696">
    <property type="entry name" value="GTP-eEF1A_C"/>
</dbReference>
<feature type="domain" description="GTP-eEF1A C-terminal" evidence="10">
    <location>
        <begin position="240"/>
        <end position="339"/>
    </location>
</feature>
<dbReference type="GO" id="GO:0005525">
    <property type="term" value="F:GTP binding"/>
    <property type="evidence" value="ECO:0007669"/>
    <property type="project" value="UniProtKB-KW"/>
</dbReference>
<dbReference type="InterPro" id="IPR009001">
    <property type="entry name" value="Transl_elong_EF1A/Init_IF2_C"/>
</dbReference>
<evidence type="ECO:0000259" key="9">
    <source>
        <dbReference type="Pfam" id="PF03144"/>
    </source>
</evidence>
<dbReference type="SUPFAM" id="SSF52540">
    <property type="entry name" value="P-loop containing nucleoside triphosphate hydrolases"/>
    <property type="match status" value="1"/>
</dbReference>
<keyword evidence="3" id="KW-0963">Cytoplasm</keyword>
<proteinExistence type="inferred from homology"/>
<dbReference type="GO" id="GO:0003746">
    <property type="term" value="F:translation elongation factor activity"/>
    <property type="evidence" value="ECO:0007669"/>
    <property type="project" value="UniProtKB-KW"/>
</dbReference>
<dbReference type="EMBL" id="CAJNOT010000864">
    <property type="protein sequence ID" value="CAF1097686.1"/>
    <property type="molecule type" value="Genomic_DNA"/>
</dbReference>
<dbReference type="Pfam" id="PF03144">
    <property type="entry name" value="GTP_EFTU_D2"/>
    <property type="match status" value="1"/>
</dbReference>
<comment type="similarity">
    <text evidence="2">Belongs to the TRAFAC class translation factor GTPase superfamily. Classic translation factor GTPase family. EF-Tu/EF-1A subfamily.</text>
</comment>
<comment type="caution">
    <text evidence="11">The sequence shown here is derived from an EMBL/GenBank/DDBJ whole genome shotgun (WGS) entry which is preliminary data.</text>
</comment>
<accession>A0A814NYQ8</accession>
<dbReference type="SUPFAM" id="SSF50447">
    <property type="entry name" value="Translation proteins"/>
    <property type="match status" value="1"/>
</dbReference>
<dbReference type="Gene3D" id="3.40.50.300">
    <property type="entry name" value="P-loop containing nucleotide triphosphate hydrolases"/>
    <property type="match status" value="1"/>
</dbReference>
<dbReference type="Pfam" id="PF22594">
    <property type="entry name" value="GTP-eEF1A_C"/>
    <property type="match status" value="1"/>
</dbReference>
<evidence type="ECO:0000256" key="4">
    <source>
        <dbReference type="ARBA" id="ARBA00022741"/>
    </source>
</evidence>
<comment type="subcellular location">
    <subcellularLocation>
        <location evidence="1">Cytoplasm</location>
    </subcellularLocation>
</comment>
<gene>
    <name evidence="11" type="ORF">ZHD862_LOCUS17424</name>
</gene>
<dbReference type="InterPro" id="IPR009000">
    <property type="entry name" value="Transl_B-barrel_sf"/>
</dbReference>
<feature type="domain" description="Tr-type G" evidence="8">
    <location>
        <begin position="1"/>
        <end position="134"/>
    </location>
</feature>
<evidence type="ECO:0000256" key="6">
    <source>
        <dbReference type="ARBA" id="ARBA00022917"/>
    </source>
</evidence>
<dbReference type="InterPro" id="IPR000795">
    <property type="entry name" value="T_Tr_GTP-bd_dom"/>
</dbReference>
<organism evidence="11 12">
    <name type="scientific">Rotaria sordida</name>
    <dbReference type="NCBI Taxonomy" id="392033"/>
    <lineage>
        <taxon>Eukaryota</taxon>
        <taxon>Metazoa</taxon>
        <taxon>Spiralia</taxon>
        <taxon>Gnathifera</taxon>
        <taxon>Rotifera</taxon>
        <taxon>Eurotatoria</taxon>
        <taxon>Bdelloidea</taxon>
        <taxon>Philodinida</taxon>
        <taxon>Philodinidae</taxon>
        <taxon>Rotaria</taxon>
    </lineage>
</organism>
<dbReference type="PANTHER" id="PTHR23115">
    <property type="entry name" value="TRANSLATION FACTOR"/>
    <property type="match status" value="1"/>
</dbReference>
<protein>
    <recommendedName>
        <fullName evidence="13">Elongation factor 1-alpha</fullName>
    </recommendedName>
</protein>
<evidence type="ECO:0000259" key="10">
    <source>
        <dbReference type="Pfam" id="PF22594"/>
    </source>
</evidence>
<evidence type="ECO:0000256" key="5">
    <source>
        <dbReference type="ARBA" id="ARBA00022768"/>
    </source>
</evidence>